<feature type="chain" id="PRO_5038584502" evidence="2">
    <location>
        <begin position="26"/>
        <end position="426"/>
    </location>
</feature>
<dbReference type="EMBL" id="CP101527">
    <property type="protein sequence ID" value="UZW76445.1"/>
    <property type="molecule type" value="Genomic_DNA"/>
</dbReference>
<evidence type="ECO:0000313" key="3">
    <source>
        <dbReference type="EMBL" id="UZW76445.1"/>
    </source>
</evidence>
<feature type="region of interest" description="Disordered" evidence="1">
    <location>
        <begin position="44"/>
        <end position="96"/>
    </location>
</feature>
<feature type="compositionally biased region" description="Polar residues" evidence="1">
    <location>
        <begin position="130"/>
        <end position="142"/>
    </location>
</feature>
<name>A0A9E8KRJ3_9ALTE</name>
<dbReference type="KEGG" id="asem:NNL22_07605"/>
<gene>
    <name evidence="3" type="ORF">NNL22_07605</name>
</gene>
<dbReference type="GO" id="GO:0008643">
    <property type="term" value="P:carbohydrate transport"/>
    <property type="evidence" value="ECO:0007669"/>
    <property type="project" value="InterPro"/>
</dbReference>
<keyword evidence="2" id="KW-0732">Signal</keyword>
<dbReference type="InterPro" id="IPR010794">
    <property type="entry name" value="MalM"/>
</dbReference>
<evidence type="ECO:0000313" key="4">
    <source>
        <dbReference type="Proteomes" id="UP001164472"/>
    </source>
</evidence>
<feature type="signal peptide" evidence="2">
    <location>
        <begin position="1"/>
        <end position="25"/>
    </location>
</feature>
<feature type="compositionally biased region" description="Basic and acidic residues" evidence="1">
    <location>
        <begin position="87"/>
        <end position="96"/>
    </location>
</feature>
<dbReference type="Proteomes" id="UP001164472">
    <property type="component" value="Chromosome"/>
</dbReference>
<protein>
    <submittedName>
        <fullName evidence="3">MalM family protein</fullName>
    </submittedName>
</protein>
<keyword evidence="4" id="KW-1185">Reference proteome</keyword>
<dbReference type="AlphaFoldDB" id="A0A9E8KRJ3"/>
<proteinExistence type="predicted"/>
<dbReference type="Pfam" id="PF07148">
    <property type="entry name" value="MalM"/>
    <property type="match status" value="1"/>
</dbReference>
<reference evidence="3" key="1">
    <citation type="submission" date="2022-07" db="EMBL/GenBank/DDBJ databases">
        <title>Alkalimarinus sp. nov., isolated from gut of a Alitta virens.</title>
        <authorList>
            <person name="Yang A.I."/>
            <person name="Shin N.-R."/>
        </authorList>
    </citation>
    <scope>NUCLEOTIDE SEQUENCE</scope>
    <source>
        <strain evidence="3">FA028</strain>
    </source>
</reference>
<feature type="region of interest" description="Disordered" evidence="1">
    <location>
        <begin position="122"/>
        <end position="146"/>
    </location>
</feature>
<organism evidence="3 4">
    <name type="scientific">Alkalimarinus sediminis</name>
    <dbReference type="NCBI Taxonomy" id="1632866"/>
    <lineage>
        <taxon>Bacteria</taxon>
        <taxon>Pseudomonadati</taxon>
        <taxon>Pseudomonadota</taxon>
        <taxon>Gammaproteobacteria</taxon>
        <taxon>Alteromonadales</taxon>
        <taxon>Alteromonadaceae</taxon>
        <taxon>Alkalimarinus</taxon>
    </lineage>
</organism>
<dbReference type="RefSeq" id="WP_251811812.1">
    <property type="nucleotide sequence ID" value="NZ_CP101527.1"/>
</dbReference>
<evidence type="ECO:0000256" key="1">
    <source>
        <dbReference type="SAM" id="MobiDB-lite"/>
    </source>
</evidence>
<dbReference type="GO" id="GO:0042597">
    <property type="term" value="C:periplasmic space"/>
    <property type="evidence" value="ECO:0007669"/>
    <property type="project" value="InterPro"/>
</dbReference>
<feature type="compositionally biased region" description="Basic and acidic residues" evidence="1">
    <location>
        <begin position="52"/>
        <end position="79"/>
    </location>
</feature>
<evidence type="ECO:0000256" key="2">
    <source>
        <dbReference type="SAM" id="SignalP"/>
    </source>
</evidence>
<accession>A0A9E8KRJ3</accession>
<sequence length="426" mass="47817">MKTIARRATFIGCFLISITSTQAFAEKYFTWVDEMGRVNHTLIPEEENPLIKPEKPEKTEASLESHAKDNEVSELRQPEKPTNTSKTEAERVEPADKVAAKGNIGAEKEQPVGSLGVAVGASAGSIPKETPSSTISRPTTKGQAVPSELPVARKVEINEEDYIDGDLLLEQGNIRDENDLPYYTWTDEQGIVRNTPYRPTGPSTSAKGSKVKNTKKPVVYSVYDEYRRAIQPVNTQLASTQKVDGFAQKLFFQDSADSFIETFESACCVDLPKESPSVLGFEDSVYVEFDRDAEAYLFSEGKSPYKLIELPHVKNTYSLKLKTFVKSSSKTGVKNGVFFPQIIFLDESYEVLRIIRNPVLEYVPENWRRHGYLKGLFKIDGRDKERFMLINTTKESLRARNSIESSKVILLNNQVTGSFELEALKN</sequence>